<evidence type="ECO:0000256" key="7">
    <source>
        <dbReference type="ARBA" id="ARBA00022692"/>
    </source>
</evidence>
<dbReference type="Pfam" id="PF03600">
    <property type="entry name" value="CitMHS"/>
    <property type="match status" value="1"/>
</dbReference>
<dbReference type="SMART" id="SM00220">
    <property type="entry name" value="S_TKc"/>
    <property type="match status" value="2"/>
</dbReference>
<dbReference type="PROSITE" id="PS50002">
    <property type="entry name" value="SH3"/>
    <property type="match status" value="2"/>
</dbReference>
<comment type="subcellular location">
    <subcellularLocation>
        <location evidence="2">Membrane</location>
        <topology evidence="2">Multi-pass membrane protein</topology>
    </subcellularLocation>
</comment>
<feature type="transmembrane region" description="Helical" evidence="13">
    <location>
        <begin position="119"/>
        <end position="152"/>
    </location>
</feature>
<dbReference type="InterPro" id="IPR036028">
    <property type="entry name" value="SH3-like_dom_sf"/>
</dbReference>
<dbReference type="InterPro" id="IPR011009">
    <property type="entry name" value="Kinase-like_dom_sf"/>
</dbReference>
<evidence type="ECO:0000256" key="11">
    <source>
        <dbReference type="ARBA" id="ARBA00048329"/>
    </source>
</evidence>
<dbReference type="EMBL" id="JANIEX010001064">
    <property type="protein sequence ID" value="KAJ3561049.1"/>
    <property type="molecule type" value="Genomic_DNA"/>
</dbReference>
<feature type="transmembrane region" description="Helical" evidence="13">
    <location>
        <begin position="79"/>
        <end position="107"/>
    </location>
</feature>
<proteinExistence type="inferred from homology"/>
<feature type="transmembrane region" description="Helical" evidence="13">
    <location>
        <begin position="199"/>
        <end position="220"/>
    </location>
</feature>
<comment type="caution">
    <text evidence="16">The sequence shown here is derived from an EMBL/GenBank/DDBJ whole genome shotgun (WGS) entry which is preliminary data.</text>
</comment>
<evidence type="ECO:0000313" key="16">
    <source>
        <dbReference type="EMBL" id="KAJ3561049.1"/>
    </source>
</evidence>
<keyword evidence="8 13" id="KW-1133">Transmembrane helix</keyword>
<evidence type="ECO:0000259" key="14">
    <source>
        <dbReference type="PROSITE" id="PS50002"/>
    </source>
</evidence>
<keyword evidence="6" id="KW-0813">Transport</keyword>
<dbReference type="GO" id="GO:0016020">
    <property type="term" value="C:membrane"/>
    <property type="evidence" value="ECO:0007669"/>
    <property type="project" value="UniProtKB-SubCell"/>
</dbReference>
<comment type="cofactor">
    <cofactor evidence="1">
        <name>Mg(2+)</name>
        <dbReference type="ChEBI" id="CHEBI:18420"/>
    </cofactor>
</comment>
<dbReference type="InterPro" id="IPR001452">
    <property type="entry name" value="SH3_domain"/>
</dbReference>
<feature type="domain" description="SH3" evidence="14">
    <location>
        <begin position="1049"/>
        <end position="1109"/>
    </location>
</feature>
<feature type="transmembrane region" description="Helical" evidence="13">
    <location>
        <begin position="246"/>
        <end position="270"/>
    </location>
</feature>
<evidence type="ECO:0000256" key="9">
    <source>
        <dbReference type="ARBA" id="ARBA00023136"/>
    </source>
</evidence>
<sequence length="1849" mass="204652">MANIDRFSIVTLIFFFLSTVFVIVPIKIPIRLPYLGRRNIPINLNTAPILAIAILWASQCLGPEQIRNGIVGTEGIKPYNILILFISLAYMAITLDITGILQAAAFWVSNRGGSNGHKLYLYFYIMLTLISMILGNDPVILSGTVFLVYYTAATQLKPLAWLMSEFAAANTASMVLFVGNPTNVVICEGFGINNAAFTAYTILPFVACNVFCFVALAIQFRGKEYVPRKLNITGQLNVREVLKDPVGAIFGSIILGSCLIVVLVLSFLHIDVWKIILPFAGVKFLFDMSWDHYRYTTGRLSKADPQDEEDTVRHALQRATTATTSDFLKRNHQQPNQCHQPQSIVVRHRLSLTPIPNRPLIPIPNLLSSKRARFNKQYKALADHFPTFFTALPRLPFALIPFAFSQFILIEALTRHGWIEIFGRWLAIASGGKMFPAIWIIGVMGVILCNIAGTNIGATIFLTKIIHQAGFDGPTQRAAAISLAVASNIGAVSFTFPASLAGLLWVSILKQKKITVTQWEFAKWNSLPLLFMSGVGFAVMSNNKDDPRDPYQEVVLTFPKTWYQESSDGLNSSGMFLSGLIMVTRNRFLAWPAVMFSLNTMFNQHPARSKGDVMDHPATPFDLKKSTLRGMKRLCLKSGVFPPLLILQGVQFGGDPVEVGGFGDIWEGTYQNIRVCVKMARQIKDLKKTLFTKAFVKEAIIWSQLSHPNVLPFYGIYVLGDQRSRMALVSPWQENGNIAVYLRNKPDSARFPLVSISLGSQLIHDLTEVSAKIFDILEGLKYLHEHTIVHEDLKAATGSACLADFGLSSIAGEAEVGWTSVQTTQHGCGTVGWWAPEVFIDGNRPRCSSDIFSLASLMYEIFTGQTPFYEVSNKQAIVVRVMQGFTPTKPSLDHLSNETWTIMEMCWSRDPEKRPTVGEVKEQLHKSLTGQPSQFVDIRPKSTGEYPSPQSIRSEGLAFTEDEIKLMTHCEAQNQMLAVSSPSSSEASSDEGCFPTTSCATPPPSCSLLSTQNHQNKVGAEESIMEDRHMCERIRPAAAPLTLPTSMNPASHLTVAQRDYVAKSTSQLAFTESEVLEILVSKTRKWWLARNANGSQGLVPSDLLVEYAGGSTHHSNKDVKPQSPADPFVDKAEVWETYKVKDDEFPDELSIRKGEILDVAHKIGPSWLARKKDGTVGLVRFRRVFLVYHAVGAKPVEAHTVKAVALHDYTADPHDPRSLSFTKYEVLGIVDRTTEKWWLAQKQNGKVGRAYFKFMYSWSRQAIDDYDIESPKGFPTILSSSPPGAMGSATSAPLYPTSVATCTERKGHYHRCEGLTSCCDCSGKRNLTACFNAPPSSKVLESPQKLLEKIFSSSATCKALLQLKGDNAQSCLEILQKAIDAPETSGSLRCSVVHTMKHLCARSGVFPRNLMLQDAQLGIEPVVSENSSILKGTYKNTRICIKVLRIGEKSRCGQPMKVLLKEAMLWSQLSHPNLLPFYGICRLRDHSDGIAIVSPWQENGNISIFRHALHDSTLSSFILVHQIYDILNGLCYLHKHQIVHGDLKLANILITSSGSACLANYGLSCIVEAAGLRTPSDHTSSSSVLVSNALAPELTGLTATGLSPKTTFASDIFQFAFVFYETLTYHNTFHNATPLGKGQYNVQDSSLSPTGAVSNETWTILEGCWSSAPQDRPTATQILQRLERMYFTSSSGPPGPDPSYHHFPCPSSQLIQRRFPIRFTEADMNILLQYAALNNSSFSVQDDSENESDESSQQPAPQEYKLVQALRDHMATTASQLSFGKSEPLQILVSATEKWWLARNIHGTTGHNANHDSLPDELSVQKGEILDIAHRTGPSWLARKADGTIGRKY</sequence>
<evidence type="ECO:0000259" key="15">
    <source>
        <dbReference type="PROSITE" id="PS50011"/>
    </source>
</evidence>
<comment type="similarity">
    <text evidence="3">Belongs to the protein kinase superfamily. STE Ser/Thr protein kinase family. MAP kinase kinase kinase subfamily.</text>
</comment>
<evidence type="ECO:0000256" key="4">
    <source>
        <dbReference type="ARBA" id="ARBA00012406"/>
    </source>
</evidence>
<dbReference type="Pfam" id="PF07714">
    <property type="entry name" value="PK_Tyr_Ser-Thr"/>
    <property type="match status" value="2"/>
</dbReference>
<evidence type="ECO:0000256" key="5">
    <source>
        <dbReference type="ARBA" id="ARBA00022443"/>
    </source>
</evidence>
<evidence type="ECO:0000256" key="13">
    <source>
        <dbReference type="SAM" id="Phobius"/>
    </source>
</evidence>
<dbReference type="InterPro" id="IPR008271">
    <property type="entry name" value="Ser/Thr_kinase_AS"/>
</dbReference>
<dbReference type="Gene3D" id="2.30.30.40">
    <property type="entry name" value="SH3 Domains"/>
    <property type="match status" value="3"/>
</dbReference>
<dbReference type="PANTHER" id="PTHR44329">
    <property type="entry name" value="SERINE/THREONINE-PROTEIN KINASE TNNI3K-RELATED"/>
    <property type="match status" value="1"/>
</dbReference>
<dbReference type="EC" id="2.7.11.25" evidence="4"/>
<dbReference type="SMART" id="SM00326">
    <property type="entry name" value="SH3"/>
    <property type="match status" value="3"/>
</dbReference>
<dbReference type="Pfam" id="PF00018">
    <property type="entry name" value="SH3_1"/>
    <property type="match status" value="2"/>
</dbReference>
<feature type="transmembrane region" description="Helical" evidence="13">
    <location>
        <begin position="395"/>
        <end position="414"/>
    </location>
</feature>
<evidence type="ECO:0000256" key="2">
    <source>
        <dbReference type="ARBA" id="ARBA00004141"/>
    </source>
</evidence>
<feature type="domain" description="Protein kinase" evidence="15">
    <location>
        <begin position="1406"/>
        <end position="1687"/>
    </location>
</feature>
<keyword evidence="17" id="KW-1185">Reference proteome</keyword>
<gene>
    <name evidence="16" type="ORF">NP233_g10436</name>
</gene>
<keyword evidence="9 13" id="KW-0472">Membrane</keyword>
<feature type="domain" description="Protein kinase" evidence="15">
    <location>
        <begin position="651"/>
        <end position="928"/>
    </location>
</feature>
<dbReference type="CDD" id="cd00625">
    <property type="entry name" value="ArsB_NhaD_permease"/>
    <property type="match status" value="1"/>
</dbReference>
<evidence type="ECO:0000256" key="12">
    <source>
        <dbReference type="PROSITE-ProRule" id="PRU00192"/>
    </source>
</evidence>
<feature type="transmembrane region" description="Helical" evidence="13">
    <location>
        <begin position="481"/>
        <end position="509"/>
    </location>
</feature>
<feature type="transmembrane region" description="Helical" evidence="13">
    <location>
        <begin position="159"/>
        <end position="179"/>
    </location>
</feature>
<dbReference type="GO" id="GO:0004709">
    <property type="term" value="F:MAP kinase kinase kinase activity"/>
    <property type="evidence" value="ECO:0007669"/>
    <property type="project" value="UniProtKB-EC"/>
</dbReference>
<comment type="catalytic activity">
    <reaction evidence="11">
        <text>L-seryl-[protein] + ATP = O-phospho-L-seryl-[protein] + ADP + H(+)</text>
        <dbReference type="Rhea" id="RHEA:17989"/>
        <dbReference type="Rhea" id="RHEA-COMP:9863"/>
        <dbReference type="Rhea" id="RHEA-COMP:11604"/>
        <dbReference type="ChEBI" id="CHEBI:15378"/>
        <dbReference type="ChEBI" id="CHEBI:29999"/>
        <dbReference type="ChEBI" id="CHEBI:30616"/>
        <dbReference type="ChEBI" id="CHEBI:83421"/>
        <dbReference type="ChEBI" id="CHEBI:456216"/>
        <dbReference type="EC" id="2.7.11.25"/>
    </reaction>
</comment>
<evidence type="ECO:0000256" key="6">
    <source>
        <dbReference type="ARBA" id="ARBA00022448"/>
    </source>
</evidence>
<keyword evidence="7 13" id="KW-0812">Transmembrane</keyword>
<dbReference type="GO" id="GO:0005524">
    <property type="term" value="F:ATP binding"/>
    <property type="evidence" value="ECO:0007669"/>
    <property type="project" value="InterPro"/>
</dbReference>
<dbReference type="PROSITE" id="PS00108">
    <property type="entry name" value="PROTEIN_KINASE_ST"/>
    <property type="match status" value="1"/>
</dbReference>
<dbReference type="InterPro" id="IPR000719">
    <property type="entry name" value="Prot_kinase_dom"/>
</dbReference>
<evidence type="ECO:0000256" key="3">
    <source>
        <dbReference type="ARBA" id="ARBA00006529"/>
    </source>
</evidence>
<evidence type="ECO:0000313" key="17">
    <source>
        <dbReference type="Proteomes" id="UP001213000"/>
    </source>
</evidence>
<comment type="catalytic activity">
    <reaction evidence="10">
        <text>L-threonyl-[protein] + ATP = O-phospho-L-threonyl-[protein] + ADP + H(+)</text>
        <dbReference type="Rhea" id="RHEA:46608"/>
        <dbReference type="Rhea" id="RHEA-COMP:11060"/>
        <dbReference type="Rhea" id="RHEA-COMP:11605"/>
        <dbReference type="ChEBI" id="CHEBI:15378"/>
        <dbReference type="ChEBI" id="CHEBI:30013"/>
        <dbReference type="ChEBI" id="CHEBI:30616"/>
        <dbReference type="ChEBI" id="CHEBI:61977"/>
        <dbReference type="ChEBI" id="CHEBI:456216"/>
        <dbReference type="EC" id="2.7.11.25"/>
    </reaction>
</comment>
<dbReference type="InterPro" id="IPR001245">
    <property type="entry name" value="Ser-Thr/Tyr_kinase_cat_dom"/>
</dbReference>
<feature type="domain" description="SH3" evidence="14">
    <location>
        <begin position="1198"/>
        <end position="1260"/>
    </location>
</feature>
<dbReference type="InterPro" id="IPR051681">
    <property type="entry name" value="Ser/Thr_Kinases-Pseudokinases"/>
</dbReference>
<dbReference type="Gene3D" id="1.10.510.10">
    <property type="entry name" value="Transferase(Phosphotransferase) domain 1"/>
    <property type="match status" value="2"/>
</dbReference>
<dbReference type="InterPro" id="IPR004680">
    <property type="entry name" value="Cit_transptr-like_dom"/>
</dbReference>
<organism evidence="16 17">
    <name type="scientific">Leucocoprinus birnbaumii</name>
    <dbReference type="NCBI Taxonomy" id="56174"/>
    <lineage>
        <taxon>Eukaryota</taxon>
        <taxon>Fungi</taxon>
        <taxon>Dikarya</taxon>
        <taxon>Basidiomycota</taxon>
        <taxon>Agaricomycotina</taxon>
        <taxon>Agaricomycetes</taxon>
        <taxon>Agaricomycetidae</taxon>
        <taxon>Agaricales</taxon>
        <taxon>Agaricineae</taxon>
        <taxon>Agaricaceae</taxon>
        <taxon>Leucocoprinus</taxon>
    </lineage>
</organism>
<feature type="transmembrane region" description="Helical" evidence="13">
    <location>
        <begin position="7"/>
        <end position="28"/>
    </location>
</feature>
<dbReference type="PROSITE" id="PS50011">
    <property type="entry name" value="PROTEIN_KINASE_DOM"/>
    <property type="match status" value="2"/>
</dbReference>
<feature type="transmembrane region" description="Helical" evidence="13">
    <location>
        <begin position="435"/>
        <end position="461"/>
    </location>
</feature>
<evidence type="ECO:0000256" key="8">
    <source>
        <dbReference type="ARBA" id="ARBA00022989"/>
    </source>
</evidence>
<dbReference type="Proteomes" id="UP001213000">
    <property type="component" value="Unassembled WGS sequence"/>
</dbReference>
<dbReference type="GO" id="GO:0055085">
    <property type="term" value="P:transmembrane transport"/>
    <property type="evidence" value="ECO:0007669"/>
    <property type="project" value="InterPro"/>
</dbReference>
<keyword evidence="5 12" id="KW-0728">SH3 domain</keyword>
<protein>
    <recommendedName>
        <fullName evidence="4">mitogen-activated protein kinase kinase kinase</fullName>
        <ecNumber evidence="4">2.7.11.25</ecNumber>
    </recommendedName>
</protein>
<dbReference type="SUPFAM" id="SSF50044">
    <property type="entry name" value="SH3-domain"/>
    <property type="match status" value="4"/>
</dbReference>
<dbReference type="SUPFAM" id="SSF56112">
    <property type="entry name" value="Protein kinase-like (PK-like)"/>
    <property type="match status" value="2"/>
</dbReference>
<evidence type="ECO:0000256" key="10">
    <source>
        <dbReference type="ARBA" id="ARBA00047559"/>
    </source>
</evidence>
<evidence type="ECO:0000256" key="1">
    <source>
        <dbReference type="ARBA" id="ARBA00001946"/>
    </source>
</evidence>
<accession>A0AAD5YPV0</accession>
<reference evidence="16" key="1">
    <citation type="submission" date="2022-07" db="EMBL/GenBank/DDBJ databases">
        <title>Genome Sequence of Leucocoprinus birnbaumii.</title>
        <authorList>
            <person name="Buettner E."/>
        </authorList>
    </citation>
    <scope>NUCLEOTIDE SEQUENCE</scope>
    <source>
        <strain evidence="16">VT141</strain>
    </source>
</reference>
<name>A0AAD5YPV0_9AGAR</name>